<sequence>MASEVVCGLVFRLLLPICLAVACAFRYNGLSFVYLIYLLLIPLFSEPTKATMQGHTGRLLKSLCFMSLSFLLFHIIFHITLASLEAQHRVAPGYNSGPCEAPFRVATFPSLSVPGPGHPPALVQHR</sequence>
<evidence type="ECO:0000313" key="3">
    <source>
        <dbReference type="Proteomes" id="UP000515203"/>
    </source>
</evidence>
<protein>
    <submittedName>
        <fullName evidence="4">Piezo-type mechanosensitive ion channel component 2-like</fullName>
    </submittedName>
</protein>
<dbReference type="OrthoDB" id="9644100at2759"/>
<dbReference type="InterPro" id="IPR056769">
    <property type="entry name" value="Piezo_TM1-24"/>
</dbReference>
<name>A0A6P6DT31_OCTDE</name>
<evidence type="ECO:0000313" key="4">
    <source>
        <dbReference type="RefSeq" id="XP_023563254.1"/>
    </source>
</evidence>
<keyword evidence="1" id="KW-0812">Transmembrane</keyword>
<keyword evidence="1" id="KW-1133">Transmembrane helix</keyword>
<dbReference type="PANTHER" id="PTHR47049:SF6">
    <property type="entry name" value="PIEZO-TYPE MECHANOSENSITIVE ION CHANNEL COMPONENT"/>
    <property type="match status" value="1"/>
</dbReference>
<accession>A0A6P6DT31</accession>
<keyword evidence="3" id="KW-1185">Reference proteome</keyword>
<dbReference type="InterPro" id="IPR027272">
    <property type="entry name" value="Piezo"/>
</dbReference>
<feature type="transmembrane region" description="Helical" evidence="1">
    <location>
        <begin position="30"/>
        <end position="47"/>
    </location>
</feature>
<dbReference type="GeneID" id="111814341"/>
<dbReference type="Proteomes" id="UP000515203">
    <property type="component" value="Unplaced"/>
</dbReference>
<dbReference type="GO" id="GO:0008381">
    <property type="term" value="F:mechanosensitive monoatomic ion channel activity"/>
    <property type="evidence" value="ECO:0007669"/>
    <property type="project" value="InterPro"/>
</dbReference>
<reference evidence="4" key="1">
    <citation type="submission" date="2025-08" db="UniProtKB">
        <authorList>
            <consortium name="RefSeq"/>
        </authorList>
    </citation>
    <scope>IDENTIFICATION</scope>
</reference>
<dbReference type="Pfam" id="PF24871">
    <property type="entry name" value="Piezo_TM1-24"/>
    <property type="match status" value="1"/>
</dbReference>
<keyword evidence="1" id="KW-0472">Membrane</keyword>
<evidence type="ECO:0000259" key="2">
    <source>
        <dbReference type="Pfam" id="PF24871"/>
    </source>
</evidence>
<dbReference type="InParanoid" id="A0A6P6DT31"/>
<organism evidence="3 4">
    <name type="scientific">Octodon degus</name>
    <name type="common">Degu</name>
    <name type="synonym">Sciurus degus</name>
    <dbReference type="NCBI Taxonomy" id="10160"/>
    <lineage>
        <taxon>Eukaryota</taxon>
        <taxon>Metazoa</taxon>
        <taxon>Chordata</taxon>
        <taxon>Craniata</taxon>
        <taxon>Vertebrata</taxon>
        <taxon>Euteleostomi</taxon>
        <taxon>Mammalia</taxon>
        <taxon>Eutheria</taxon>
        <taxon>Euarchontoglires</taxon>
        <taxon>Glires</taxon>
        <taxon>Rodentia</taxon>
        <taxon>Hystricomorpha</taxon>
        <taxon>Octodontidae</taxon>
        <taxon>Octodon</taxon>
    </lineage>
</organism>
<evidence type="ECO:0000256" key="1">
    <source>
        <dbReference type="SAM" id="Phobius"/>
    </source>
</evidence>
<feature type="transmembrane region" description="Helical" evidence="1">
    <location>
        <begin position="59"/>
        <end position="81"/>
    </location>
</feature>
<feature type="domain" description="Piezo TM1-24" evidence="2">
    <location>
        <begin position="26"/>
        <end position="91"/>
    </location>
</feature>
<dbReference type="RefSeq" id="XP_023563254.1">
    <property type="nucleotide sequence ID" value="XM_023707486.1"/>
</dbReference>
<dbReference type="AlphaFoldDB" id="A0A6P6DT31"/>
<dbReference type="PANTHER" id="PTHR47049">
    <property type="entry name" value="PIEZO-TYPE MECHANOSENSITIVE ION CHANNEL HOMOLOG"/>
    <property type="match status" value="1"/>
</dbReference>
<gene>
    <name evidence="4" type="primary">LOC111814341</name>
</gene>
<dbReference type="GO" id="GO:0016020">
    <property type="term" value="C:membrane"/>
    <property type="evidence" value="ECO:0007669"/>
    <property type="project" value="InterPro"/>
</dbReference>
<proteinExistence type="predicted"/>